<dbReference type="Proteomes" id="UP000429229">
    <property type="component" value="Unassembled WGS sequence"/>
</dbReference>
<evidence type="ECO:0000256" key="2">
    <source>
        <dbReference type="ARBA" id="ARBA00034247"/>
    </source>
</evidence>
<dbReference type="SMART" id="SM00267">
    <property type="entry name" value="GGDEF"/>
    <property type="match status" value="1"/>
</dbReference>
<dbReference type="EMBL" id="WTYR01000001">
    <property type="protein sequence ID" value="MXP11132.1"/>
    <property type="molecule type" value="Genomic_DNA"/>
</dbReference>
<keyword evidence="3" id="KW-1133">Transmembrane helix</keyword>
<comment type="caution">
    <text evidence="6">The sequence shown here is derived from an EMBL/GenBank/DDBJ whole genome shotgun (WGS) entry which is preliminary data.</text>
</comment>
<dbReference type="InterPro" id="IPR000160">
    <property type="entry name" value="GGDEF_dom"/>
</dbReference>
<dbReference type="CDD" id="cd01949">
    <property type="entry name" value="GGDEF"/>
    <property type="match status" value="1"/>
</dbReference>
<dbReference type="InterPro" id="IPR029787">
    <property type="entry name" value="Nucleotide_cyclase"/>
</dbReference>
<dbReference type="PANTHER" id="PTHR45138">
    <property type="entry name" value="REGULATORY COMPONENTS OF SENSORY TRANSDUCTION SYSTEM"/>
    <property type="match status" value="1"/>
</dbReference>
<dbReference type="PROSITE" id="PS50887">
    <property type="entry name" value="GGDEF"/>
    <property type="match status" value="1"/>
</dbReference>
<evidence type="ECO:0000259" key="5">
    <source>
        <dbReference type="PROSITE" id="PS50887"/>
    </source>
</evidence>
<dbReference type="InterPro" id="IPR050469">
    <property type="entry name" value="Diguanylate_Cyclase"/>
</dbReference>
<evidence type="ECO:0000313" key="6">
    <source>
        <dbReference type="EMBL" id="MXP11132.1"/>
    </source>
</evidence>
<dbReference type="PANTHER" id="PTHR45138:SF9">
    <property type="entry name" value="DIGUANYLATE CYCLASE DGCM-RELATED"/>
    <property type="match status" value="1"/>
</dbReference>
<dbReference type="SUPFAM" id="SSF48452">
    <property type="entry name" value="TPR-like"/>
    <property type="match status" value="1"/>
</dbReference>
<gene>
    <name evidence="6" type="ORF">GRI68_13165</name>
</gene>
<dbReference type="EC" id="2.7.7.65" evidence="1"/>
<protein>
    <recommendedName>
        <fullName evidence="1">diguanylate cyclase</fullName>
        <ecNumber evidence="1">2.7.7.65</ecNumber>
    </recommendedName>
</protein>
<keyword evidence="4" id="KW-0732">Signal</keyword>
<dbReference type="InterPro" id="IPR043128">
    <property type="entry name" value="Rev_trsase/Diguanyl_cyclase"/>
</dbReference>
<evidence type="ECO:0000256" key="4">
    <source>
        <dbReference type="SAM" id="SignalP"/>
    </source>
</evidence>
<dbReference type="Gene3D" id="3.30.70.270">
    <property type="match status" value="1"/>
</dbReference>
<dbReference type="AlphaFoldDB" id="A0A6I4U9C7"/>
<sequence length="621" mass="68205">MTIFPSLLTMWHQIIAPAAIVVMLLTSPANAARCVGSSDPVVKRMELATGRDPSAAVDMIDDAIANTDPANRRRLAELYVAKSQALNMSGSPSEAPLKKARSIGGPFGPTDNLGIYLRLTEAYGNTAAGEVAKALKSIVPDFEALPDGSPAKTCRGADLAFFNFAIRRTFQAMTFATQAYRNADRNRNSFERAHAASILAYIVMAGRDFDYSDELHSEAYAIQRELGLSDLAANQLLVRGYSYLDRKMADRAVEDFEASLREARSYGNPYAVNFAQLGLCHANLEHKMTERAAPACEAAYEGLTNSGERIDGAAITLMARLEVERGNPARALQLLTPILEASDDVAPSLLWIMAQEARAQALFLTDRDEEAYFALRKANAISKEYHDRELQDGVAALQARFQTEELQKRLAAEEMASSARLRLVIAVIVGSVAILALLGALIFILLRHRRKFHRLAMTDPLTGLANRRATLEQAKEALRGLGQARPRASIALIDLDHFKSCNDRFGHNAGDLVLREFARIMECCVRPSDIVGRWGGEEFIVIFPATNAQKAANIVNRIRASAAHERFAFSPDYRLEFSAGIAMLDEMDEVDACITLADKRLYAAKAQGRDRTCLEEAEGET</sequence>
<accession>A0A6I4U9C7</accession>
<reference evidence="6 7" key="1">
    <citation type="submission" date="2019-12" db="EMBL/GenBank/DDBJ databases">
        <title>Genomic-based taxomic classification of the family Erythrobacteraceae.</title>
        <authorList>
            <person name="Xu L."/>
        </authorList>
    </citation>
    <scope>NUCLEOTIDE SEQUENCE [LARGE SCALE GENOMIC DNA]</scope>
    <source>
        <strain evidence="6 7">LMG 29519</strain>
    </source>
</reference>
<evidence type="ECO:0000313" key="7">
    <source>
        <dbReference type="Proteomes" id="UP000429229"/>
    </source>
</evidence>
<keyword evidence="3" id="KW-0472">Membrane</keyword>
<feature type="signal peptide" evidence="4">
    <location>
        <begin position="1"/>
        <end position="31"/>
    </location>
</feature>
<dbReference type="GO" id="GO:0052621">
    <property type="term" value="F:diguanylate cyclase activity"/>
    <property type="evidence" value="ECO:0007669"/>
    <property type="project" value="UniProtKB-EC"/>
</dbReference>
<dbReference type="FunFam" id="3.30.70.270:FF:000001">
    <property type="entry name" value="Diguanylate cyclase domain protein"/>
    <property type="match status" value="1"/>
</dbReference>
<dbReference type="SUPFAM" id="SSF55073">
    <property type="entry name" value="Nucleotide cyclase"/>
    <property type="match status" value="1"/>
</dbReference>
<dbReference type="Pfam" id="PF00990">
    <property type="entry name" value="GGDEF"/>
    <property type="match status" value="1"/>
</dbReference>
<comment type="catalytic activity">
    <reaction evidence="2">
        <text>2 GTP = 3',3'-c-di-GMP + 2 diphosphate</text>
        <dbReference type="Rhea" id="RHEA:24898"/>
        <dbReference type="ChEBI" id="CHEBI:33019"/>
        <dbReference type="ChEBI" id="CHEBI:37565"/>
        <dbReference type="ChEBI" id="CHEBI:58805"/>
        <dbReference type="EC" id="2.7.7.65"/>
    </reaction>
</comment>
<dbReference type="InterPro" id="IPR011990">
    <property type="entry name" value="TPR-like_helical_dom_sf"/>
</dbReference>
<feature type="domain" description="GGDEF" evidence="5">
    <location>
        <begin position="486"/>
        <end position="617"/>
    </location>
</feature>
<feature type="chain" id="PRO_5026204265" description="diguanylate cyclase" evidence="4">
    <location>
        <begin position="32"/>
        <end position="621"/>
    </location>
</feature>
<dbReference type="NCBIfam" id="TIGR00254">
    <property type="entry name" value="GGDEF"/>
    <property type="match status" value="1"/>
</dbReference>
<dbReference type="CDD" id="cd12087">
    <property type="entry name" value="TM_EGFR-like"/>
    <property type="match status" value="1"/>
</dbReference>
<evidence type="ECO:0000256" key="1">
    <source>
        <dbReference type="ARBA" id="ARBA00012528"/>
    </source>
</evidence>
<feature type="transmembrane region" description="Helical" evidence="3">
    <location>
        <begin position="423"/>
        <end position="446"/>
    </location>
</feature>
<name>A0A6I4U9C7_9SPHN</name>
<proteinExistence type="predicted"/>
<keyword evidence="7" id="KW-1185">Reference proteome</keyword>
<keyword evidence="3" id="KW-0812">Transmembrane</keyword>
<evidence type="ECO:0000256" key="3">
    <source>
        <dbReference type="SAM" id="Phobius"/>
    </source>
</evidence>
<organism evidence="6 7">
    <name type="scientific">Alteriqipengyuania halimionae</name>
    <dbReference type="NCBI Taxonomy" id="1926630"/>
    <lineage>
        <taxon>Bacteria</taxon>
        <taxon>Pseudomonadati</taxon>
        <taxon>Pseudomonadota</taxon>
        <taxon>Alphaproteobacteria</taxon>
        <taxon>Sphingomonadales</taxon>
        <taxon>Erythrobacteraceae</taxon>
        <taxon>Alteriqipengyuania</taxon>
    </lineage>
</organism>
<dbReference type="Gene3D" id="1.25.40.10">
    <property type="entry name" value="Tetratricopeptide repeat domain"/>
    <property type="match status" value="1"/>
</dbReference>